<reference evidence="3" key="1">
    <citation type="journal article" date="2005" name="Nature">
        <title>The map-based sequence of the rice genome.</title>
        <authorList>
            <consortium name="International rice genome sequencing project (IRGSP)"/>
            <person name="Matsumoto T."/>
            <person name="Wu J."/>
            <person name="Kanamori H."/>
            <person name="Katayose Y."/>
            <person name="Fujisawa M."/>
            <person name="Namiki N."/>
            <person name="Mizuno H."/>
            <person name="Yamamoto K."/>
            <person name="Antonio B.A."/>
            <person name="Baba T."/>
            <person name="Sakata K."/>
            <person name="Nagamura Y."/>
            <person name="Aoki H."/>
            <person name="Arikawa K."/>
            <person name="Arita K."/>
            <person name="Bito T."/>
            <person name="Chiden Y."/>
            <person name="Fujitsuka N."/>
            <person name="Fukunaka R."/>
            <person name="Hamada M."/>
            <person name="Harada C."/>
            <person name="Hayashi A."/>
            <person name="Hijishita S."/>
            <person name="Honda M."/>
            <person name="Hosokawa S."/>
            <person name="Ichikawa Y."/>
            <person name="Idonuma A."/>
            <person name="Iijima M."/>
            <person name="Ikeda M."/>
            <person name="Ikeno M."/>
            <person name="Ito K."/>
            <person name="Ito S."/>
            <person name="Ito T."/>
            <person name="Ito Y."/>
            <person name="Ito Y."/>
            <person name="Iwabuchi A."/>
            <person name="Kamiya K."/>
            <person name="Karasawa W."/>
            <person name="Kurita K."/>
            <person name="Katagiri S."/>
            <person name="Kikuta A."/>
            <person name="Kobayashi H."/>
            <person name="Kobayashi N."/>
            <person name="Machita K."/>
            <person name="Maehara T."/>
            <person name="Masukawa M."/>
            <person name="Mizubayashi T."/>
            <person name="Mukai Y."/>
            <person name="Nagasaki H."/>
            <person name="Nagata Y."/>
            <person name="Naito S."/>
            <person name="Nakashima M."/>
            <person name="Nakama Y."/>
            <person name="Nakamichi Y."/>
            <person name="Nakamura M."/>
            <person name="Meguro A."/>
            <person name="Negishi M."/>
            <person name="Ohta I."/>
            <person name="Ohta T."/>
            <person name="Okamoto M."/>
            <person name="Ono N."/>
            <person name="Saji S."/>
            <person name="Sakaguchi M."/>
            <person name="Sakai K."/>
            <person name="Shibata M."/>
            <person name="Shimokawa T."/>
            <person name="Song J."/>
            <person name="Takazaki Y."/>
            <person name="Terasawa K."/>
            <person name="Tsugane M."/>
            <person name="Tsuji K."/>
            <person name="Ueda S."/>
            <person name="Waki K."/>
            <person name="Yamagata H."/>
            <person name="Yamamoto M."/>
            <person name="Yamamoto S."/>
            <person name="Yamane H."/>
            <person name="Yoshiki S."/>
            <person name="Yoshihara R."/>
            <person name="Yukawa K."/>
            <person name="Zhong H."/>
            <person name="Yano M."/>
            <person name="Yuan Q."/>
            <person name="Ouyang S."/>
            <person name="Liu J."/>
            <person name="Jones K.M."/>
            <person name="Gansberger K."/>
            <person name="Moffat K."/>
            <person name="Hill J."/>
            <person name="Bera J."/>
            <person name="Fadrosh D."/>
            <person name="Jin S."/>
            <person name="Johri S."/>
            <person name="Kim M."/>
            <person name="Overton L."/>
            <person name="Reardon M."/>
            <person name="Tsitrin T."/>
            <person name="Vuong H."/>
            <person name="Weaver B."/>
            <person name="Ciecko A."/>
            <person name="Tallon L."/>
            <person name="Jackson J."/>
            <person name="Pai G."/>
            <person name="Aken S.V."/>
            <person name="Utterback T."/>
            <person name="Reidmuller S."/>
            <person name="Feldblyum T."/>
            <person name="Hsiao J."/>
            <person name="Zismann V."/>
            <person name="Iobst S."/>
            <person name="de Vazeille A.R."/>
            <person name="Buell C.R."/>
            <person name="Ying K."/>
            <person name="Li Y."/>
            <person name="Lu T."/>
            <person name="Huang Y."/>
            <person name="Zhao Q."/>
            <person name="Feng Q."/>
            <person name="Zhang L."/>
            <person name="Zhu J."/>
            <person name="Weng Q."/>
            <person name="Mu J."/>
            <person name="Lu Y."/>
            <person name="Fan D."/>
            <person name="Liu Y."/>
            <person name="Guan J."/>
            <person name="Zhang Y."/>
            <person name="Yu S."/>
            <person name="Liu X."/>
            <person name="Zhang Y."/>
            <person name="Hong G."/>
            <person name="Han B."/>
            <person name="Choisne N."/>
            <person name="Demange N."/>
            <person name="Orjeda G."/>
            <person name="Samain S."/>
            <person name="Cattolico L."/>
            <person name="Pelletier E."/>
            <person name="Couloux A."/>
            <person name="Segurens B."/>
            <person name="Wincker P."/>
            <person name="D'Hont A."/>
            <person name="Scarpelli C."/>
            <person name="Weissenbach J."/>
            <person name="Salanoubat M."/>
            <person name="Quetier F."/>
            <person name="Yu Y."/>
            <person name="Kim H.R."/>
            <person name="Rambo T."/>
            <person name="Currie J."/>
            <person name="Collura K."/>
            <person name="Luo M."/>
            <person name="Yang T."/>
            <person name="Ammiraju J.S.S."/>
            <person name="Engler F."/>
            <person name="Soderlund C."/>
            <person name="Wing R.A."/>
            <person name="Palmer L.E."/>
            <person name="de la Bastide M."/>
            <person name="Spiegel L."/>
            <person name="Nascimento L."/>
            <person name="Zutavern T."/>
            <person name="O'Shaughnessy A."/>
            <person name="Dike S."/>
            <person name="Dedhia N."/>
            <person name="Preston R."/>
            <person name="Balija V."/>
            <person name="McCombie W.R."/>
            <person name="Chow T."/>
            <person name="Chen H."/>
            <person name="Chung M."/>
            <person name="Chen C."/>
            <person name="Shaw J."/>
            <person name="Wu H."/>
            <person name="Hsiao K."/>
            <person name="Chao Y."/>
            <person name="Chu M."/>
            <person name="Cheng C."/>
            <person name="Hour A."/>
            <person name="Lee P."/>
            <person name="Lin S."/>
            <person name="Lin Y."/>
            <person name="Liou J."/>
            <person name="Liu S."/>
            <person name="Hsing Y."/>
            <person name="Raghuvanshi S."/>
            <person name="Mohanty A."/>
            <person name="Bharti A.K."/>
            <person name="Gaur A."/>
            <person name="Gupta V."/>
            <person name="Kumar D."/>
            <person name="Ravi V."/>
            <person name="Vij S."/>
            <person name="Kapur A."/>
            <person name="Khurana P."/>
            <person name="Khurana P."/>
            <person name="Khurana J.P."/>
            <person name="Tyagi A.K."/>
            <person name="Gaikwad K."/>
            <person name="Singh A."/>
            <person name="Dalal V."/>
            <person name="Srivastava S."/>
            <person name="Dixit A."/>
            <person name="Pal A.K."/>
            <person name="Ghazi I.A."/>
            <person name="Yadav M."/>
            <person name="Pandit A."/>
            <person name="Bhargava A."/>
            <person name="Sureshbabu K."/>
            <person name="Batra K."/>
            <person name="Sharma T.R."/>
            <person name="Mohapatra T."/>
            <person name="Singh N.K."/>
            <person name="Messing J."/>
            <person name="Nelson A.B."/>
            <person name="Fuks G."/>
            <person name="Kavchok S."/>
            <person name="Keizer G."/>
            <person name="Linton E."/>
            <person name="Llaca V."/>
            <person name="Song R."/>
            <person name="Tanyolac B."/>
            <person name="Young S."/>
            <person name="Ho-Il K."/>
            <person name="Hahn J.H."/>
            <person name="Sangsakoo G."/>
            <person name="Vanavichit A."/>
            <person name="de Mattos Luiz.A.T."/>
            <person name="Zimmer P.D."/>
            <person name="Malone G."/>
            <person name="Dellagostin O."/>
            <person name="de Oliveira A.C."/>
            <person name="Bevan M."/>
            <person name="Bancroft I."/>
            <person name="Minx P."/>
            <person name="Cordum H."/>
            <person name="Wilson R."/>
            <person name="Cheng Z."/>
            <person name="Jin W."/>
            <person name="Jiang J."/>
            <person name="Leong S.A."/>
            <person name="Iwama H."/>
            <person name="Gojobori T."/>
            <person name="Itoh T."/>
            <person name="Niimura Y."/>
            <person name="Fujii Y."/>
            <person name="Habara T."/>
            <person name="Sakai H."/>
            <person name="Sato Y."/>
            <person name="Wilson G."/>
            <person name="Kumar K."/>
            <person name="McCouch S."/>
            <person name="Juretic N."/>
            <person name="Hoen D."/>
            <person name="Wright S."/>
            <person name="Bruskiewich R."/>
            <person name="Bureau T."/>
            <person name="Miyao A."/>
            <person name="Hirochika H."/>
            <person name="Nishikawa T."/>
            <person name="Kadowaki K."/>
            <person name="Sugiura M."/>
            <person name="Burr B."/>
            <person name="Sasaki T."/>
        </authorList>
    </citation>
    <scope>NUCLEOTIDE SEQUENCE [LARGE SCALE GENOMIC DNA]</scope>
    <source>
        <strain evidence="3">cv. Nipponbare</strain>
    </source>
</reference>
<evidence type="ECO:0000256" key="1">
    <source>
        <dbReference type="SAM" id="MobiDB-lite"/>
    </source>
</evidence>
<feature type="non-terminal residue" evidence="2">
    <location>
        <position position="1"/>
    </location>
</feature>
<dbReference type="InParanoid" id="A0A0N7KFU9"/>
<reference evidence="2 3" key="3">
    <citation type="journal article" date="2013" name="Rice">
        <title>Improvement of the Oryza sativa Nipponbare reference genome using next generation sequence and optical map data.</title>
        <authorList>
            <person name="Kawahara Y."/>
            <person name="de la Bastide M."/>
            <person name="Hamilton J.P."/>
            <person name="Kanamori H."/>
            <person name="McCombie W.R."/>
            <person name="Ouyang S."/>
            <person name="Schwartz D.C."/>
            <person name="Tanaka T."/>
            <person name="Wu J."/>
            <person name="Zhou S."/>
            <person name="Childs K.L."/>
            <person name="Davidson R.M."/>
            <person name="Lin H."/>
            <person name="Quesada-Ocampo L."/>
            <person name="Vaillancourt B."/>
            <person name="Sakai H."/>
            <person name="Lee S.S."/>
            <person name="Kim J."/>
            <person name="Numa H."/>
            <person name="Itoh T."/>
            <person name="Buell C.R."/>
            <person name="Matsumoto T."/>
        </authorList>
    </citation>
    <scope>NUCLEOTIDE SEQUENCE [LARGE SCALE GENOMIC DNA]</scope>
    <source>
        <strain evidence="3">cv. Nipponbare</strain>
    </source>
</reference>
<name>A0A0N7KFU9_ORYSJ</name>
<dbReference type="Gramene" id="Os02t0670200-00">
    <property type="protein sequence ID" value="Os02t0670200-00"/>
    <property type="gene ID" value="Os02g0670200"/>
</dbReference>
<dbReference type="EMBL" id="AP014958">
    <property type="protein sequence ID" value="BAS80225.1"/>
    <property type="molecule type" value="Genomic_DNA"/>
</dbReference>
<protein>
    <submittedName>
        <fullName evidence="2">Os02g0670200 protein</fullName>
    </submittedName>
</protein>
<evidence type="ECO:0000313" key="2">
    <source>
        <dbReference type="EMBL" id="BAS80225.1"/>
    </source>
</evidence>
<dbReference type="AlphaFoldDB" id="A0A0N7KFU9"/>
<proteinExistence type="predicted"/>
<dbReference type="PaxDb" id="39947-A0A0N7KFU9"/>
<sequence>PVALTLSHSRRRVASGRASPVRPRPRRLAVTVRAAAAAAPCRGTRGRRAGGATAAAAPGHGLDLLEDGDDLPHGGPVLVVGGEAPERELRRTLRAPGRVLPLEARVHEPSQLPAVGQEWLGPVHQVVLPAGPPGVERAEPRQELQQHDAEAVHVALHVQVARRHVLRRRVAVGAHHAGRHVAAAAGRPVLGEPEVGELRVELL</sequence>
<evidence type="ECO:0000313" key="3">
    <source>
        <dbReference type="Proteomes" id="UP000059680"/>
    </source>
</evidence>
<dbReference type="Proteomes" id="UP000059680">
    <property type="component" value="Chromosome 2"/>
</dbReference>
<organism evidence="2 3">
    <name type="scientific">Oryza sativa subsp. japonica</name>
    <name type="common">Rice</name>
    <dbReference type="NCBI Taxonomy" id="39947"/>
    <lineage>
        <taxon>Eukaryota</taxon>
        <taxon>Viridiplantae</taxon>
        <taxon>Streptophyta</taxon>
        <taxon>Embryophyta</taxon>
        <taxon>Tracheophyta</taxon>
        <taxon>Spermatophyta</taxon>
        <taxon>Magnoliopsida</taxon>
        <taxon>Liliopsida</taxon>
        <taxon>Poales</taxon>
        <taxon>Poaceae</taxon>
        <taxon>BOP clade</taxon>
        <taxon>Oryzoideae</taxon>
        <taxon>Oryzeae</taxon>
        <taxon>Oryzinae</taxon>
        <taxon>Oryza</taxon>
        <taxon>Oryza sativa</taxon>
    </lineage>
</organism>
<reference evidence="2 3" key="2">
    <citation type="journal article" date="2013" name="Plant Cell Physiol.">
        <title>Rice Annotation Project Database (RAP-DB): an integrative and interactive database for rice genomics.</title>
        <authorList>
            <person name="Sakai H."/>
            <person name="Lee S.S."/>
            <person name="Tanaka T."/>
            <person name="Numa H."/>
            <person name="Kim J."/>
            <person name="Kawahara Y."/>
            <person name="Wakimoto H."/>
            <person name="Yang C.C."/>
            <person name="Iwamoto M."/>
            <person name="Abe T."/>
            <person name="Yamada Y."/>
            <person name="Muto A."/>
            <person name="Inokuchi H."/>
            <person name="Ikemura T."/>
            <person name="Matsumoto T."/>
            <person name="Sasaki T."/>
            <person name="Itoh T."/>
        </authorList>
    </citation>
    <scope>NUCLEOTIDE SEQUENCE [LARGE SCALE GENOMIC DNA]</scope>
    <source>
        <strain evidence="3">cv. Nipponbare</strain>
    </source>
</reference>
<gene>
    <name evidence="2" type="ordered locus">Os02g0670200</name>
    <name evidence="2" type="ORF">OSNPB_020670200</name>
</gene>
<feature type="non-terminal residue" evidence="2">
    <location>
        <position position="203"/>
    </location>
</feature>
<accession>A0A0N7KFU9</accession>
<feature type="region of interest" description="Disordered" evidence="1">
    <location>
        <begin position="1"/>
        <end position="24"/>
    </location>
</feature>
<keyword evidence="3" id="KW-1185">Reference proteome</keyword>
<dbReference type="FunCoup" id="A0A0N7KFU9">
    <property type="interactions" value="9"/>
</dbReference>